<keyword evidence="2" id="KW-1185">Reference proteome</keyword>
<dbReference type="EMBL" id="JAYMGO010000004">
    <property type="protein sequence ID" value="KAL1275484.1"/>
    <property type="molecule type" value="Genomic_DNA"/>
</dbReference>
<name>A0ABR3NF27_9TELE</name>
<evidence type="ECO:0000313" key="1">
    <source>
        <dbReference type="EMBL" id="KAL1275484.1"/>
    </source>
</evidence>
<dbReference type="Proteomes" id="UP001558613">
    <property type="component" value="Unassembled WGS sequence"/>
</dbReference>
<proteinExistence type="predicted"/>
<sequence length="126" mass="13881">MDRYKKRNARLTRDGKRCLDASPCPRLLLGGRMPSFHSPPTHTNTSCLFRRKTRSFARPISVKLALVSLAERGLEALRVWFTMAIVSLERLVTVLEAGRGAAAARLLTPPPRGDIGGRGKPSCTII</sequence>
<accession>A0ABR3NF27</accession>
<evidence type="ECO:0000313" key="2">
    <source>
        <dbReference type="Proteomes" id="UP001558613"/>
    </source>
</evidence>
<protein>
    <submittedName>
        <fullName evidence="1">Uncharacterized protein</fullName>
    </submittedName>
</protein>
<gene>
    <name evidence="1" type="ORF">QQF64_035107</name>
</gene>
<reference evidence="1 2" key="1">
    <citation type="submission" date="2023-09" db="EMBL/GenBank/DDBJ databases">
        <authorList>
            <person name="Wang M."/>
        </authorList>
    </citation>
    <scope>NUCLEOTIDE SEQUENCE [LARGE SCALE GENOMIC DNA]</scope>
    <source>
        <strain evidence="1">GT-2023</strain>
        <tissue evidence="1">Liver</tissue>
    </source>
</reference>
<comment type="caution">
    <text evidence="1">The sequence shown here is derived from an EMBL/GenBank/DDBJ whole genome shotgun (WGS) entry which is preliminary data.</text>
</comment>
<organism evidence="1 2">
    <name type="scientific">Cirrhinus molitorella</name>
    <name type="common">mud carp</name>
    <dbReference type="NCBI Taxonomy" id="172907"/>
    <lineage>
        <taxon>Eukaryota</taxon>
        <taxon>Metazoa</taxon>
        <taxon>Chordata</taxon>
        <taxon>Craniata</taxon>
        <taxon>Vertebrata</taxon>
        <taxon>Euteleostomi</taxon>
        <taxon>Actinopterygii</taxon>
        <taxon>Neopterygii</taxon>
        <taxon>Teleostei</taxon>
        <taxon>Ostariophysi</taxon>
        <taxon>Cypriniformes</taxon>
        <taxon>Cyprinidae</taxon>
        <taxon>Labeoninae</taxon>
        <taxon>Labeonini</taxon>
        <taxon>Cirrhinus</taxon>
    </lineage>
</organism>